<dbReference type="OrthoDB" id="4837779at2759"/>
<evidence type="ECO:0000256" key="6">
    <source>
        <dbReference type="SAM" id="MobiDB-lite"/>
    </source>
</evidence>
<keyword evidence="4" id="KW-0862">Zinc</keyword>
<dbReference type="AlphaFoldDB" id="Q2GMT6"/>
<dbReference type="Proteomes" id="UP000001056">
    <property type="component" value="Unassembled WGS sequence"/>
</dbReference>
<dbReference type="InterPro" id="IPR012337">
    <property type="entry name" value="RNaseH-like_sf"/>
</dbReference>
<dbReference type="PANTHER" id="PTHR46481:SF10">
    <property type="entry name" value="ZINC FINGER BED DOMAIN-CONTAINING PROTEIN 39"/>
    <property type="match status" value="1"/>
</dbReference>
<dbReference type="HOGENOM" id="CLU_410481_0_0_1"/>
<evidence type="ECO:0000256" key="4">
    <source>
        <dbReference type="ARBA" id="ARBA00022833"/>
    </source>
</evidence>
<accession>Q2GMT6</accession>
<dbReference type="GO" id="GO:0005634">
    <property type="term" value="C:nucleus"/>
    <property type="evidence" value="ECO:0007669"/>
    <property type="project" value="UniProtKB-SubCell"/>
</dbReference>
<dbReference type="GO" id="GO:0008270">
    <property type="term" value="F:zinc ion binding"/>
    <property type="evidence" value="ECO:0007669"/>
    <property type="project" value="UniProtKB-KW"/>
</dbReference>
<keyword evidence="8" id="KW-1185">Reference proteome</keyword>
<evidence type="ECO:0000256" key="2">
    <source>
        <dbReference type="ARBA" id="ARBA00022723"/>
    </source>
</evidence>
<feature type="compositionally biased region" description="Polar residues" evidence="6">
    <location>
        <begin position="453"/>
        <end position="467"/>
    </location>
</feature>
<evidence type="ECO:0008006" key="9">
    <source>
        <dbReference type="Google" id="ProtNLM"/>
    </source>
</evidence>
<evidence type="ECO:0000256" key="5">
    <source>
        <dbReference type="ARBA" id="ARBA00023242"/>
    </source>
</evidence>
<keyword evidence="2" id="KW-0479">Metal-binding</keyword>
<proteinExistence type="predicted"/>
<evidence type="ECO:0000256" key="1">
    <source>
        <dbReference type="ARBA" id="ARBA00004123"/>
    </source>
</evidence>
<feature type="region of interest" description="Disordered" evidence="6">
    <location>
        <begin position="570"/>
        <end position="598"/>
    </location>
</feature>
<comment type="subcellular location">
    <subcellularLocation>
        <location evidence="1">Nucleus</location>
    </subcellularLocation>
</comment>
<dbReference type="PANTHER" id="PTHR46481">
    <property type="entry name" value="ZINC FINGER BED DOMAIN-CONTAINING PROTEIN 4"/>
    <property type="match status" value="1"/>
</dbReference>
<reference evidence="8" key="1">
    <citation type="journal article" date="2015" name="Genome Announc.">
        <title>Draft genome sequence of the cellulolytic fungus Chaetomium globosum.</title>
        <authorList>
            <person name="Cuomo C.A."/>
            <person name="Untereiner W.A."/>
            <person name="Ma L.-J."/>
            <person name="Grabherr M."/>
            <person name="Birren B.W."/>
        </authorList>
    </citation>
    <scope>NUCLEOTIDE SEQUENCE [LARGE SCALE GENOMIC DNA]</scope>
    <source>
        <strain evidence="8">ATCC 6205 / CBS 148.51 / DSM 1962 / NBRC 6347 / NRRL 1970</strain>
    </source>
</reference>
<dbReference type="EMBL" id="CH408035">
    <property type="protein sequence ID" value="EAQ84314.1"/>
    <property type="molecule type" value="Genomic_DNA"/>
</dbReference>
<dbReference type="RefSeq" id="XP_001228645.1">
    <property type="nucleotide sequence ID" value="XM_001228644.1"/>
</dbReference>
<keyword evidence="3" id="KW-0863">Zinc-finger</keyword>
<dbReference type="eggNOG" id="KOG1121">
    <property type="taxonomic scope" value="Eukaryota"/>
</dbReference>
<dbReference type="InParanoid" id="Q2GMT6"/>
<evidence type="ECO:0000313" key="8">
    <source>
        <dbReference type="Proteomes" id="UP000001056"/>
    </source>
</evidence>
<gene>
    <name evidence="7" type="ORF">CHGG_10718</name>
</gene>
<protein>
    <recommendedName>
        <fullName evidence="9">HAT C-terminal dimerisation domain-containing protein</fullName>
    </recommendedName>
</protein>
<dbReference type="SUPFAM" id="SSF53098">
    <property type="entry name" value="Ribonuclease H-like"/>
    <property type="match status" value="1"/>
</dbReference>
<organism evidence="7 8">
    <name type="scientific">Chaetomium globosum (strain ATCC 6205 / CBS 148.51 / DSM 1962 / NBRC 6347 / NRRL 1970)</name>
    <name type="common">Soil fungus</name>
    <dbReference type="NCBI Taxonomy" id="306901"/>
    <lineage>
        <taxon>Eukaryota</taxon>
        <taxon>Fungi</taxon>
        <taxon>Dikarya</taxon>
        <taxon>Ascomycota</taxon>
        <taxon>Pezizomycotina</taxon>
        <taxon>Sordariomycetes</taxon>
        <taxon>Sordariomycetidae</taxon>
        <taxon>Sordariales</taxon>
        <taxon>Chaetomiaceae</taxon>
        <taxon>Chaetomium</taxon>
    </lineage>
</organism>
<dbReference type="GeneID" id="4397071"/>
<evidence type="ECO:0000313" key="7">
    <source>
        <dbReference type="EMBL" id="EAQ84314.1"/>
    </source>
</evidence>
<feature type="region of interest" description="Disordered" evidence="6">
    <location>
        <begin position="445"/>
        <end position="474"/>
    </location>
</feature>
<keyword evidence="5" id="KW-0539">Nucleus</keyword>
<evidence type="ECO:0000256" key="3">
    <source>
        <dbReference type="ARBA" id="ARBA00022771"/>
    </source>
</evidence>
<name>Q2GMT6_CHAGB</name>
<dbReference type="InterPro" id="IPR052035">
    <property type="entry name" value="ZnF_BED_domain_contain"/>
</dbReference>
<dbReference type="VEuPathDB" id="FungiDB:CHGG_10718"/>
<sequence>MATSDTSSTATSPTNAAVVTGPVVTTENSTFSRLGHALSLVQQIEALGEDRPASIVPEQWPVVTCKKDLNISEMLSRNKNKRLTAVVPRTQGERFRYLLVCWMATANIPFAAMENKYYRQILQLFNAPLTDALLPKGGDTTRSWLTSMYHDLLDSIKVKLEASPHQKHLSFDLWTSSHGLALLAVVVHYFESSGNYQTHLLTLSRITGTHAGENIAPAIALKCKVRVRCFGHILNLVAKAFLQATNKKLIKSLAPESLAHHNAAEEGRLLQEWRKSGPIGKLHFLVHHIRRSPQRRDLFSDIAKGKLTEEEQQEFGAILIDKDIAKLQLRSDNETRWHSVYHMIDRAIMLRDPLDYFVNIVTKKDPDNITSDDQLTPSEWVVLKEIRCILEPFKIITKKFEGRKPNFADVVSHAYTLHRNLNELYQQYARTASQHHDFHGGPWVGIRPPSPALGNSLNPGRMQSLSSDPDPDIEPPVNVLSLPSQRRSGRTIRPPAHLDDFEVDLPAFGYRPSTAEPHPAPSPRPQQRVVQLGEVIDDEVDDTGYAFIQKNDPLKSSDIQARFRVFFDHNYPRPAPDSSNGSRDRPSHRPAFGYDFYDPPDRVSVDEIARAGGTPGSGVTVGDLLGAERNGSAASGGDWPVVPPVGTSVTSRIACQLKLSPILQQLEPGFMDKWITKFAIAGAMAPSGQNKPDSKVKIYWPNHDCVNERQIIPDLSSRRVARN</sequence>